<evidence type="ECO:0000313" key="2">
    <source>
        <dbReference type="EMBL" id="TYI91335.1"/>
    </source>
</evidence>
<dbReference type="AlphaFoldDB" id="A0A5D2VPY4"/>
<dbReference type="EMBL" id="CM017651">
    <property type="protein sequence ID" value="TYI91335.1"/>
    <property type="molecule type" value="Genomic_DNA"/>
</dbReference>
<reference evidence="2 3" key="1">
    <citation type="submission" date="2019-07" db="EMBL/GenBank/DDBJ databases">
        <title>WGS assembly of Gossypium mustelinum.</title>
        <authorList>
            <person name="Chen Z.J."/>
            <person name="Sreedasyam A."/>
            <person name="Ando A."/>
            <person name="Song Q."/>
            <person name="De L."/>
            <person name="Hulse-Kemp A."/>
            <person name="Ding M."/>
            <person name="Ye W."/>
            <person name="Kirkbride R."/>
            <person name="Jenkins J."/>
            <person name="Plott C."/>
            <person name="Lovell J."/>
            <person name="Lin Y.-M."/>
            <person name="Vaughn R."/>
            <person name="Liu B."/>
            <person name="Li W."/>
            <person name="Simpson S."/>
            <person name="Scheffler B."/>
            <person name="Saski C."/>
            <person name="Grover C."/>
            <person name="Hu G."/>
            <person name="Conover J."/>
            <person name="Carlson J."/>
            <person name="Shu S."/>
            <person name="Boston L."/>
            <person name="Williams M."/>
            <person name="Peterson D."/>
            <person name="Mcgee K."/>
            <person name="Jones D."/>
            <person name="Wendel J."/>
            <person name="Stelly D."/>
            <person name="Grimwood J."/>
            <person name="Schmutz J."/>
        </authorList>
    </citation>
    <scope>NUCLEOTIDE SEQUENCE [LARGE SCALE GENOMIC DNA]</scope>
    <source>
        <strain evidence="2">1408120.09</strain>
    </source>
</reference>
<evidence type="ECO:0000256" key="1">
    <source>
        <dbReference type="SAM" id="Phobius"/>
    </source>
</evidence>
<keyword evidence="1" id="KW-1133">Transmembrane helix</keyword>
<dbReference type="Proteomes" id="UP000323597">
    <property type="component" value="Chromosome D03"/>
</dbReference>
<organism evidence="2 3">
    <name type="scientific">Gossypium mustelinum</name>
    <name type="common">Cotton</name>
    <name type="synonym">Gossypium caicoense</name>
    <dbReference type="NCBI Taxonomy" id="34275"/>
    <lineage>
        <taxon>Eukaryota</taxon>
        <taxon>Viridiplantae</taxon>
        <taxon>Streptophyta</taxon>
        <taxon>Embryophyta</taxon>
        <taxon>Tracheophyta</taxon>
        <taxon>Spermatophyta</taxon>
        <taxon>Magnoliopsida</taxon>
        <taxon>eudicotyledons</taxon>
        <taxon>Gunneridae</taxon>
        <taxon>Pentapetalae</taxon>
        <taxon>rosids</taxon>
        <taxon>malvids</taxon>
        <taxon>Malvales</taxon>
        <taxon>Malvaceae</taxon>
        <taxon>Malvoideae</taxon>
        <taxon>Gossypium</taxon>
    </lineage>
</organism>
<keyword evidence="1" id="KW-0812">Transmembrane</keyword>
<feature type="transmembrane region" description="Helical" evidence="1">
    <location>
        <begin position="51"/>
        <end position="71"/>
    </location>
</feature>
<name>A0A5D2VPY4_GOSMU</name>
<keyword evidence="3" id="KW-1185">Reference proteome</keyword>
<accession>A0A5D2VPY4</accession>
<evidence type="ECO:0000313" key="3">
    <source>
        <dbReference type="Proteomes" id="UP000323597"/>
    </source>
</evidence>
<proteinExistence type="predicted"/>
<gene>
    <name evidence="2" type="ORF">E1A91_D03G184800v1</name>
</gene>
<sequence>MNDAKMKFNIQLSPIKFLTHLTYSYWHVCRTCHSFNFFNELSILSFANYKLIGSSLFIFSLISSFILLFTCSCRENAILLLSIQVYVPGLSD</sequence>
<keyword evidence="1" id="KW-0472">Membrane</keyword>
<protein>
    <submittedName>
        <fullName evidence="2">Uncharacterized protein</fullName>
    </submittedName>
</protein>